<name>A0A067PFJ1_9AGAM</name>
<sequence length="87" mass="10023">RNIPSHSTLLTDLLLHNESHFPSILIIPWPILCLGFPVSGKMRVLLTAKSAGFRELGRREFRAYESMEGEASKEESRRVTVREQMRK</sequence>
<reference evidence="4" key="1">
    <citation type="journal article" date="2014" name="Proc. Natl. Acad. Sci. U.S.A.">
        <title>Extensive sampling of basidiomycete genomes demonstrates inadequacy of the white-rot/brown-rot paradigm for wood decay fungi.</title>
        <authorList>
            <person name="Riley R."/>
            <person name="Salamov A.A."/>
            <person name="Brown D.W."/>
            <person name="Nagy L.G."/>
            <person name="Floudas D."/>
            <person name="Held B.W."/>
            <person name="Levasseur A."/>
            <person name="Lombard V."/>
            <person name="Morin E."/>
            <person name="Otillar R."/>
            <person name="Lindquist E.A."/>
            <person name="Sun H."/>
            <person name="LaButti K.M."/>
            <person name="Schmutz J."/>
            <person name="Jabbour D."/>
            <person name="Luo H."/>
            <person name="Baker S.E."/>
            <person name="Pisabarro A.G."/>
            <person name="Walton J.D."/>
            <person name="Blanchette R.A."/>
            <person name="Henrissat B."/>
            <person name="Martin F."/>
            <person name="Cullen D."/>
            <person name="Hibbett D.S."/>
            <person name="Grigoriev I.V."/>
        </authorList>
    </citation>
    <scope>NUCLEOTIDE SEQUENCE [LARGE SCALE GENOMIC DNA]</scope>
    <source>
        <strain evidence="4">MUCL 33604</strain>
    </source>
</reference>
<evidence type="ECO:0000313" key="4">
    <source>
        <dbReference type="Proteomes" id="UP000027265"/>
    </source>
</evidence>
<feature type="transmembrane region" description="Helical" evidence="2">
    <location>
        <begin position="20"/>
        <end position="39"/>
    </location>
</feature>
<feature type="non-terminal residue" evidence="3">
    <location>
        <position position="1"/>
    </location>
</feature>
<evidence type="ECO:0000256" key="1">
    <source>
        <dbReference type="SAM" id="MobiDB-lite"/>
    </source>
</evidence>
<dbReference type="AlphaFoldDB" id="A0A067PFJ1"/>
<proteinExistence type="predicted"/>
<organism evidence="3 4">
    <name type="scientific">Jaapia argillacea MUCL 33604</name>
    <dbReference type="NCBI Taxonomy" id="933084"/>
    <lineage>
        <taxon>Eukaryota</taxon>
        <taxon>Fungi</taxon>
        <taxon>Dikarya</taxon>
        <taxon>Basidiomycota</taxon>
        <taxon>Agaricomycotina</taxon>
        <taxon>Agaricomycetes</taxon>
        <taxon>Agaricomycetidae</taxon>
        <taxon>Jaapiales</taxon>
        <taxon>Jaapiaceae</taxon>
        <taxon>Jaapia</taxon>
    </lineage>
</organism>
<keyword evidence="4" id="KW-1185">Reference proteome</keyword>
<accession>A0A067PFJ1</accession>
<evidence type="ECO:0000256" key="2">
    <source>
        <dbReference type="SAM" id="Phobius"/>
    </source>
</evidence>
<dbReference type="HOGENOM" id="CLU_2489374_0_0_1"/>
<dbReference type="InParanoid" id="A0A067PFJ1"/>
<dbReference type="Proteomes" id="UP000027265">
    <property type="component" value="Unassembled WGS sequence"/>
</dbReference>
<keyword evidence="2" id="KW-0812">Transmembrane</keyword>
<protein>
    <submittedName>
        <fullName evidence="3">Uncharacterized protein</fullName>
    </submittedName>
</protein>
<feature type="region of interest" description="Disordered" evidence="1">
    <location>
        <begin position="67"/>
        <end position="87"/>
    </location>
</feature>
<keyword evidence="2" id="KW-1133">Transmembrane helix</keyword>
<keyword evidence="2" id="KW-0472">Membrane</keyword>
<gene>
    <name evidence="3" type="ORF">JAAARDRAFT_427620</name>
</gene>
<dbReference type="EMBL" id="KL197733">
    <property type="protein sequence ID" value="KDQ53534.1"/>
    <property type="molecule type" value="Genomic_DNA"/>
</dbReference>
<evidence type="ECO:0000313" key="3">
    <source>
        <dbReference type="EMBL" id="KDQ53534.1"/>
    </source>
</evidence>